<protein>
    <submittedName>
        <fullName evidence="1">Uncharacterized protein</fullName>
    </submittedName>
</protein>
<reference evidence="1" key="1">
    <citation type="journal article" date="2020" name="BMC Genomics">
        <title>Correction to: Identification and distribution of gene clusters required for synthesis of sphingolipid metabolism inhibitors in diverse species of the filamentous fungus Fusarium.</title>
        <authorList>
            <person name="Kim H.S."/>
            <person name="Lohmar J.M."/>
            <person name="Busman M."/>
            <person name="Brown D.W."/>
            <person name="Naumann T.A."/>
            <person name="Divon H.H."/>
            <person name="Lysoe E."/>
            <person name="Uhlig S."/>
            <person name="Proctor R.H."/>
        </authorList>
    </citation>
    <scope>NUCLEOTIDE SEQUENCE</scope>
    <source>
        <strain evidence="1">NRRL 20472</strain>
    </source>
</reference>
<evidence type="ECO:0000313" key="1">
    <source>
        <dbReference type="EMBL" id="KAF4969040.1"/>
    </source>
</evidence>
<evidence type="ECO:0000313" key="2">
    <source>
        <dbReference type="Proteomes" id="UP000622797"/>
    </source>
</evidence>
<gene>
    <name evidence="1" type="ORF">FSARC_3694</name>
</gene>
<dbReference type="AlphaFoldDB" id="A0A8H4U3X7"/>
<organism evidence="1 2">
    <name type="scientific">Fusarium sarcochroum</name>
    <dbReference type="NCBI Taxonomy" id="1208366"/>
    <lineage>
        <taxon>Eukaryota</taxon>
        <taxon>Fungi</taxon>
        <taxon>Dikarya</taxon>
        <taxon>Ascomycota</taxon>
        <taxon>Pezizomycotina</taxon>
        <taxon>Sordariomycetes</taxon>
        <taxon>Hypocreomycetidae</taxon>
        <taxon>Hypocreales</taxon>
        <taxon>Nectriaceae</taxon>
        <taxon>Fusarium</taxon>
        <taxon>Fusarium lateritium species complex</taxon>
    </lineage>
</organism>
<comment type="caution">
    <text evidence="1">The sequence shown here is derived from an EMBL/GenBank/DDBJ whole genome shotgun (WGS) entry which is preliminary data.</text>
</comment>
<accession>A0A8H4U3X7</accession>
<keyword evidence="2" id="KW-1185">Reference proteome</keyword>
<dbReference type="Proteomes" id="UP000622797">
    <property type="component" value="Unassembled WGS sequence"/>
</dbReference>
<name>A0A8H4U3X7_9HYPO</name>
<proteinExistence type="predicted"/>
<sequence length="185" mass="21818">MSHDPQNPATVDGPVPNETTEAAEAPAIVFNYQEYRAQKRLNNIRVLVKYDPNMVVNRLVTSREQQKDEHDRSTLVVRIRTDGEIDEEEERSVEFHRAATYAALDEAIETIKSYHALFPLVTKVYVKTKLRYLVSWMAKYDKTQELRYAAWQMPNWSEDAILKRFYDKARALRQIDLHIVFWDQQ</sequence>
<dbReference type="EMBL" id="JABEXW010000177">
    <property type="protein sequence ID" value="KAF4969040.1"/>
    <property type="molecule type" value="Genomic_DNA"/>
</dbReference>
<reference evidence="1" key="2">
    <citation type="submission" date="2020-05" db="EMBL/GenBank/DDBJ databases">
        <authorList>
            <person name="Kim H.-S."/>
            <person name="Proctor R.H."/>
            <person name="Brown D.W."/>
        </authorList>
    </citation>
    <scope>NUCLEOTIDE SEQUENCE</scope>
    <source>
        <strain evidence="1">NRRL 20472</strain>
    </source>
</reference>